<organism evidence="2 3">
    <name type="scientific">Streptomyces wuyuanensis</name>
    <dbReference type="NCBI Taxonomy" id="1196353"/>
    <lineage>
        <taxon>Bacteria</taxon>
        <taxon>Bacillati</taxon>
        <taxon>Actinomycetota</taxon>
        <taxon>Actinomycetes</taxon>
        <taxon>Kitasatosporales</taxon>
        <taxon>Streptomycetaceae</taxon>
        <taxon>Streptomyces</taxon>
    </lineage>
</organism>
<sequence length="204" mass="21460">MKSVAALALASALLAAAVVPAAAVAPDRTSPARQRPVFLEPRDLPPHPSSPWTAGPVTAGAPDPLPFCVGEALPASLARHRVFSTELDAGASQVVVVERDTARARSLASLWNKAIRGCADRVEQEDPQIRAEGRDLGRVPVEDGARLYGVHTAHDFGSSDVHLFAVGRDGRTVTVVTWGSMGDFDDAPVAAFRKTARTAVNKLG</sequence>
<evidence type="ECO:0000313" key="3">
    <source>
        <dbReference type="Proteomes" id="UP000199063"/>
    </source>
</evidence>
<gene>
    <name evidence="2" type="ORF">SAMN05444921_129103</name>
</gene>
<dbReference type="RefSeq" id="WP_093661442.1">
    <property type="nucleotide sequence ID" value="NZ_FNHI01000029.1"/>
</dbReference>
<dbReference type="GeneID" id="40833767"/>
<feature type="signal peptide" evidence="1">
    <location>
        <begin position="1"/>
        <end position="21"/>
    </location>
</feature>
<accession>A0A1H0CB57</accession>
<dbReference type="Proteomes" id="UP000199063">
    <property type="component" value="Unassembled WGS sequence"/>
</dbReference>
<feature type="chain" id="PRO_5039090346" description="PknH-like extracellular domain-containing protein" evidence="1">
    <location>
        <begin position="22"/>
        <end position="204"/>
    </location>
</feature>
<dbReference type="EMBL" id="FNHI01000029">
    <property type="protein sequence ID" value="SDN55046.1"/>
    <property type="molecule type" value="Genomic_DNA"/>
</dbReference>
<name>A0A1H0CB57_9ACTN</name>
<dbReference type="OrthoDB" id="4322593at2"/>
<protein>
    <recommendedName>
        <fullName evidence="4">PknH-like extracellular domain-containing protein</fullName>
    </recommendedName>
</protein>
<dbReference type="AlphaFoldDB" id="A0A1H0CB57"/>
<reference evidence="3" key="1">
    <citation type="submission" date="2016-10" db="EMBL/GenBank/DDBJ databases">
        <authorList>
            <person name="Varghese N."/>
            <person name="Submissions S."/>
        </authorList>
    </citation>
    <scope>NUCLEOTIDE SEQUENCE [LARGE SCALE GENOMIC DNA]</scope>
    <source>
        <strain evidence="3">CGMCC 4.7042</strain>
    </source>
</reference>
<evidence type="ECO:0000256" key="1">
    <source>
        <dbReference type="SAM" id="SignalP"/>
    </source>
</evidence>
<proteinExistence type="predicted"/>
<evidence type="ECO:0008006" key="4">
    <source>
        <dbReference type="Google" id="ProtNLM"/>
    </source>
</evidence>
<keyword evidence="3" id="KW-1185">Reference proteome</keyword>
<evidence type="ECO:0000313" key="2">
    <source>
        <dbReference type="EMBL" id="SDN55046.1"/>
    </source>
</evidence>
<keyword evidence="1" id="KW-0732">Signal</keyword>